<protein>
    <submittedName>
        <fullName evidence="2">Triacylglycerol lipase</fullName>
        <ecNumber evidence="2">3.1.1.3</ecNumber>
    </submittedName>
</protein>
<keyword evidence="2" id="KW-0378">Hydrolase</keyword>
<feature type="signal peptide" evidence="1">
    <location>
        <begin position="1"/>
        <end position="29"/>
    </location>
</feature>
<evidence type="ECO:0000256" key="1">
    <source>
        <dbReference type="SAM" id="SignalP"/>
    </source>
</evidence>
<dbReference type="GO" id="GO:0004806">
    <property type="term" value="F:triacylglycerol lipase activity"/>
    <property type="evidence" value="ECO:0007669"/>
    <property type="project" value="UniProtKB-EC"/>
</dbReference>
<dbReference type="PANTHER" id="PTHR32015:SF1">
    <property type="entry name" value="LIPASE"/>
    <property type="match status" value="1"/>
</dbReference>
<dbReference type="Gene3D" id="3.40.50.1820">
    <property type="entry name" value="alpha/beta hydrolase"/>
    <property type="match status" value="1"/>
</dbReference>
<dbReference type="EMBL" id="JARXVC010000016">
    <property type="protein sequence ID" value="MDH6283773.1"/>
    <property type="molecule type" value="Genomic_DNA"/>
</dbReference>
<dbReference type="InterPro" id="IPR029058">
    <property type="entry name" value="AB_hydrolase_fold"/>
</dbReference>
<dbReference type="Proteomes" id="UP001160334">
    <property type="component" value="Unassembled WGS sequence"/>
</dbReference>
<dbReference type="Pfam" id="PF01674">
    <property type="entry name" value="Lipase_2"/>
    <property type="match status" value="1"/>
</dbReference>
<organism evidence="2 3">
    <name type="scientific">Prescottella agglutinans</name>
    <dbReference type="NCBI Taxonomy" id="1644129"/>
    <lineage>
        <taxon>Bacteria</taxon>
        <taxon>Bacillati</taxon>
        <taxon>Actinomycetota</taxon>
        <taxon>Actinomycetes</taxon>
        <taxon>Mycobacteriales</taxon>
        <taxon>Nocardiaceae</taxon>
        <taxon>Prescottella</taxon>
    </lineage>
</organism>
<evidence type="ECO:0000313" key="3">
    <source>
        <dbReference type="Proteomes" id="UP001160334"/>
    </source>
</evidence>
<accession>A0ABT6MHI0</accession>
<dbReference type="EC" id="3.1.1.3" evidence="2"/>
<gene>
    <name evidence="2" type="ORF">M2280_005024</name>
</gene>
<reference evidence="2 3" key="1">
    <citation type="submission" date="2023-04" db="EMBL/GenBank/DDBJ databases">
        <title>Forest soil microbial communities from Buena Vista Peninsula, Colon Province, Panama.</title>
        <authorList>
            <person name="Bouskill N."/>
        </authorList>
    </citation>
    <scope>NUCLEOTIDE SEQUENCE [LARGE SCALE GENOMIC DNA]</scope>
    <source>
        <strain evidence="2 3">CFH S0262</strain>
    </source>
</reference>
<dbReference type="RefSeq" id="WP_280763033.1">
    <property type="nucleotide sequence ID" value="NZ_JARXVC010000016.1"/>
</dbReference>
<feature type="chain" id="PRO_5046747595" evidence="1">
    <location>
        <begin position="30"/>
        <end position="304"/>
    </location>
</feature>
<comment type="caution">
    <text evidence="2">The sequence shown here is derived from an EMBL/GenBank/DDBJ whole genome shotgun (WGS) entry which is preliminary data.</text>
</comment>
<keyword evidence="1" id="KW-0732">Signal</keyword>
<proteinExistence type="predicted"/>
<dbReference type="InterPro" id="IPR002918">
    <property type="entry name" value="Lipase_EstA/Esterase_EstB"/>
</dbReference>
<sequence>MGIPRRLLAASTVAAAMGLSPISGVVANAQTQYPVPSGYLAGLTAQLTHPGQAPPGADDWTCRPTPAHPNPVVLLHGFASTDTLTWQTVSPLLANEGYCVFSTTIGKTSFGDNGGFASVPDTANEISAYIERVRAATGAAKVDIVAHSASGATAFYYLTNLGGADRVDNLVTLGAPFHGSDLDGSAIALRMPGVNDALAAVCAQCSQLAAGSPFLSVLNPDPTRVPAVHFTAVVSRYDEVATPFTTGLLADAPNVHNVVLQDPCPGDTTEHLQLPSDPAAVDQILHALDPERAASCSGFPSVPE</sequence>
<dbReference type="SUPFAM" id="SSF53474">
    <property type="entry name" value="alpha/beta-Hydrolases"/>
    <property type="match status" value="1"/>
</dbReference>
<dbReference type="PANTHER" id="PTHR32015">
    <property type="entry name" value="FASTING INDUCED LIPASE"/>
    <property type="match status" value="1"/>
</dbReference>
<keyword evidence="3" id="KW-1185">Reference proteome</keyword>
<evidence type="ECO:0000313" key="2">
    <source>
        <dbReference type="EMBL" id="MDH6283773.1"/>
    </source>
</evidence>
<name>A0ABT6MHI0_9NOCA</name>